<dbReference type="RefSeq" id="WP_073992990.1">
    <property type="nucleotide sequence ID" value="NZ_FQYT01000006.1"/>
</dbReference>
<evidence type="ECO:0000259" key="11">
    <source>
        <dbReference type="PROSITE" id="PS51384"/>
    </source>
</evidence>
<comment type="cofactor">
    <cofactor evidence="9">
        <name>[2Fe-2S] cluster</name>
        <dbReference type="ChEBI" id="CHEBI:190135"/>
    </cofactor>
</comment>
<dbReference type="GO" id="GO:0051537">
    <property type="term" value="F:2 iron, 2 sulfur cluster binding"/>
    <property type="evidence" value="ECO:0007669"/>
    <property type="project" value="UniProtKB-KW"/>
</dbReference>
<dbReference type="Pfam" id="PF00175">
    <property type="entry name" value="NAD_binding_1"/>
    <property type="match status" value="1"/>
</dbReference>
<dbReference type="SUPFAM" id="SSF52343">
    <property type="entry name" value="Ferredoxin reductase-like, C-terminal NADP-linked domain"/>
    <property type="match status" value="1"/>
</dbReference>
<evidence type="ECO:0000256" key="1">
    <source>
        <dbReference type="ARBA" id="ARBA00022448"/>
    </source>
</evidence>
<organism evidence="12 13">
    <name type="scientific">Parasporobacterium paucivorans DSM 15970</name>
    <dbReference type="NCBI Taxonomy" id="1122934"/>
    <lineage>
        <taxon>Bacteria</taxon>
        <taxon>Bacillati</taxon>
        <taxon>Bacillota</taxon>
        <taxon>Clostridia</taxon>
        <taxon>Lachnospirales</taxon>
        <taxon>Lachnospiraceae</taxon>
        <taxon>Parasporobacterium</taxon>
    </lineage>
</organism>
<protein>
    <submittedName>
        <fullName evidence="12">NAD(P)H-flavin reductase</fullName>
    </submittedName>
</protein>
<keyword evidence="7 10" id="KW-0408">Iron</keyword>
<feature type="domain" description="FAD-binding FR-type" evidence="11">
    <location>
        <begin position="15"/>
        <end position="111"/>
    </location>
</feature>
<evidence type="ECO:0000256" key="6">
    <source>
        <dbReference type="ARBA" id="ARBA00022982"/>
    </source>
</evidence>
<keyword evidence="2" id="KW-0285">Flavoprotein</keyword>
<dbReference type="STRING" id="1122934.SAMN02745691_00715"/>
<accession>A0A1M6DHB9</accession>
<name>A0A1M6DHB9_9FIRM</name>
<keyword evidence="1" id="KW-0813">Transport</keyword>
<dbReference type="Gene3D" id="2.40.30.10">
    <property type="entry name" value="Translation factors"/>
    <property type="match status" value="1"/>
</dbReference>
<keyword evidence="8 10" id="KW-0411">Iron-sulfur</keyword>
<reference evidence="12 13" key="1">
    <citation type="submission" date="2016-11" db="EMBL/GenBank/DDBJ databases">
        <authorList>
            <person name="Jaros S."/>
            <person name="Januszkiewicz K."/>
            <person name="Wedrychowicz H."/>
        </authorList>
    </citation>
    <scope>NUCLEOTIDE SEQUENCE [LARGE SCALE GENOMIC DNA]</scope>
    <source>
        <strain evidence="12 13">DSM 15970</strain>
    </source>
</reference>
<dbReference type="InterPro" id="IPR001709">
    <property type="entry name" value="Flavoprot_Pyr_Nucl_cyt_Rdtase"/>
</dbReference>
<dbReference type="GO" id="GO:0046872">
    <property type="term" value="F:metal ion binding"/>
    <property type="evidence" value="ECO:0007669"/>
    <property type="project" value="UniProtKB-KW"/>
</dbReference>
<dbReference type="PRINTS" id="PR00410">
    <property type="entry name" value="PHEHYDRXLASE"/>
</dbReference>
<dbReference type="PROSITE" id="PS51384">
    <property type="entry name" value="FAD_FR"/>
    <property type="match status" value="1"/>
</dbReference>
<dbReference type="Proteomes" id="UP000184342">
    <property type="component" value="Unassembled WGS sequence"/>
</dbReference>
<dbReference type="PANTHER" id="PTHR43513">
    <property type="entry name" value="DIHYDROOROTATE DEHYDROGENASE B (NAD(+)), ELECTRON TRANSFER SUBUNIT"/>
    <property type="match status" value="1"/>
</dbReference>
<evidence type="ECO:0000256" key="10">
    <source>
        <dbReference type="PIRSR" id="PIRSR006816-2"/>
    </source>
</evidence>
<evidence type="ECO:0000256" key="7">
    <source>
        <dbReference type="ARBA" id="ARBA00023004"/>
    </source>
</evidence>
<evidence type="ECO:0000256" key="9">
    <source>
        <dbReference type="ARBA" id="ARBA00034078"/>
    </source>
</evidence>
<dbReference type="Pfam" id="PF10418">
    <property type="entry name" value="DHODB_Fe-S_bind"/>
    <property type="match status" value="1"/>
</dbReference>
<evidence type="ECO:0000313" key="13">
    <source>
        <dbReference type="Proteomes" id="UP000184342"/>
    </source>
</evidence>
<dbReference type="InterPro" id="IPR017927">
    <property type="entry name" value="FAD-bd_FR_type"/>
</dbReference>
<dbReference type="InterPro" id="IPR017938">
    <property type="entry name" value="Riboflavin_synthase-like_b-brl"/>
</dbReference>
<dbReference type="GO" id="GO:0050660">
    <property type="term" value="F:flavin adenine dinucleotide binding"/>
    <property type="evidence" value="ECO:0007669"/>
    <property type="project" value="InterPro"/>
</dbReference>
<dbReference type="InterPro" id="IPR008333">
    <property type="entry name" value="Cbr1-like_FAD-bd_dom"/>
</dbReference>
<keyword evidence="5" id="KW-0274">FAD</keyword>
<feature type="binding site" evidence="10">
    <location>
        <position position="253"/>
    </location>
    <ligand>
        <name>[2Fe-2S] cluster</name>
        <dbReference type="ChEBI" id="CHEBI:190135"/>
    </ligand>
</feature>
<dbReference type="CDD" id="cd06221">
    <property type="entry name" value="sulfite_reductase_like"/>
    <property type="match status" value="1"/>
</dbReference>
<dbReference type="PANTHER" id="PTHR43513:SF1">
    <property type="entry name" value="ANAEROBIC SULFITE REDUCTASE SUBUNIT B"/>
    <property type="match status" value="1"/>
</dbReference>
<dbReference type="InterPro" id="IPR050353">
    <property type="entry name" value="PyrK_electron_transfer"/>
</dbReference>
<dbReference type="PRINTS" id="PR00371">
    <property type="entry name" value="FPNCR"/>
</dbReference>
<dbReference type="Pfam" id="PF00970">
    <property type="entry name" value="FAD_binding_6"/>
    <property type="match status" value="1"/>
</dbReference>
<keyword evidence="3 10" id="KW-0001">2Fe-2S</keyword>
<keyword evidence="4 10" id="KW-0479">Metal-binding</keyword>
<dbReference type="AlphaFoldDB" id="A0A1M6DHB9"/>
<dbReference type="EMBL" id="FQYT01000006">
    <property type="protein sequence ID" value="SHI72757.1"/>
    <property type="molecule type" value="Genomic_DNA"/>
</dbReference>
<gene>
    <name evidence="12" type="ORF">SAMN02745691_00715</name>
</gene>
<proteinExistence type="predicted"/>
<feature type="binding site" evidence="10">
    <location>
        <position position="264"/>
    </location>
    <ligand>
        <name>[2Fe-2S] cluster</name>
        <dbReference type="ChEBI" id="CHEBI:190135"/>
    </ligand>
</feature>
<dbReference type="GO" id="GO:0006221">
    <property type="term" value="P:pyrimidine nucleotide biosynthetic process"/>
    <property type="evidence" value="ECO:0007669"/>
    <property type="project" value="InterPro"/>
</dbReference>
<dbReference type="InterPro" id="IPR039261">
    <property type="entry name" value="FNR_nucleotide-bd"/>
</dbReference>
<dbReference type="SUPFAM" id="SSF63380">
    <property type="entry name" value="Riboflavin synthase domain-like"/>
    <property type="match status" value="1"/>
</dbReference>
<evidence type="ECO:0000313" key="12">
    <source>
        <dbReference type="EMBL" id="SHI72757.1"/>
    </source>
</evidence>
<comment type="cofactor">
    <cofactor evidence="10">
        <name>[2Fe-2S] cluster</name>
        <dbReference type="ChEBI" id="CHEBI:190135"/>
    </cofactor>
    <text evidence="10">Binds 1 [2Fe-2S] cluster per subunit.</text>
</comment>
<feature type="binding site" evidence="10">
    <location>
        <position position="248"/>
    </location>
    <ligand>
        <name>[2Fe-2S] cluster</name>
        <dbReference type="ChEBI" id="CHEBI:190135"/>
    </ligand>
</feature>
<feature type="binding site" evidence="10">
    <location>
        <position position="256"/>
    </location>
    <ligand>
        <name>[2Fe-2S] cluster</name>
        <dbReference type="ChEBI" id="CHEBI:190135"/>
    </ligand>
</feature>
<keyword evidence="13" id="KW-1185">Reference proteome</keyword>
<evidence type="ECO:0000256" key="4">
    <source>
        <dbReference type="ARBA" id="ARBA00022723"/>
    </source>
</evidence>
<dbReference type="InterPro" id="IPR037117">
    <property type="entry name" value="Dihydroorotate_DH_ele_sf"/>
</dbReference>
<dbReference type="InterPro" id="IPR001433">
    <property type="entry name" value="OxRdtase_FAD/NAD-bd"/>
</dbReference>
<dbReference type="Gene3D" id="2.10.240.10">
    <property type="entry name" value="Dihydroorotate dehydrogenase, electron transfer subunit"/>
    <property type="match status" value="1"/>
</dbReference>
<keyword evidence="6" id="KW-0249">Electron transport</keyword>
<dbReference type="InterPro" id="IPR019480">
    <property type="entry name" value="Dihydroorotate_DH_Fe-S-bd"/>
</dbReference>
<evidence type="ECO:0000256" key="3">
    <source>
        <dbReference type="ARBA" id="ARBA00022714"/>
    </source>
</evidence>
<evidence type="ECO:0000256" key="8">
    <source>
        <dbReference type="ARBA" id="ARBA00023014"/>
    </source>
</evidence>
<dbReference type="Gene3D" id="3.40.50.80">
    <property type="entry name" value="Nucleotide-binding domain of ferredoxin-NADP reductase (FNR) module"/>
    <property type="match status" value="1"/>
</dbReference>
<evidence type="ECO:0000256" key="5">
    <source>
        <dbReference type="ARBA" id="ARBA00022827"/>
    </source>
</evidence>
<dbReference type="InterPro" id="IPR012165">
    <property type="entry name" value="Cyt_c3_hydrogenase_gsu"/>
</dbReference>
<dbReference type="OrthoDB" id="9796486at2"/>
<dbReference type="PIRSF" id="PIRSF006816">
    <property type="entry name" value="Cyc3_hyd_g"/>
    <property type="match status" value="1"/>
</dbReference>
<dbReference type="GO" id="GO:0016491">
    <property type="term" value="F:oxidoreductase activity"/>
    <property type="evidence" value="ECO:0007669"/>
    <property type="project" value="InterPro"/>
</dbReference>
<evidence type="ECO:0000256" key="2">
    <source>
        <dbReference type="ARBA" id="ARBA00022630"/>
    </source>
</evidence>
<sequence length="282" mass="31071">MHSINHECTCSSNPLIPHVCQVTAIKQETPDVQTYRIQTLDGQKPFSPMPGQLAMISLPDVGEAMFSITAQGEDYIESAIKNAGQLTQAFHEMTPGQQIGVRGPYGNHFPVDDLKGKDLLFIGGGIGLAPVRSLIRYCFANREDFGHIDILYGARSPEDLVFKEDLSLNWPKEKDTTLHVTVDRGNETWEGNVGFVPAYLEELAFSPVGRKVILCGPPIMIKFASQSLMKMGFAKEDVITTLEMRMKCGIGKCGRCNIGSKYVCLDGPVFTLAELDELPDEN</sequence>